<feature type="compositionally biased region" description="Low complexity" evidence="1">
    <location>
        <begin position="101"/>
        <end position="156"/>
    </location>
</feature>
<keyword evidence="5" id="KW-1185">Reference proteome</keyword>
<protein>
    <submittedName>
        <fullName evidence="4">Uncharacterized protein</fullName>
    </submittedName>
</protein>
<reference evidence="4" key="1">
    <citation type="journal article" date="2014" name="Int. J. Syst. Evol. Microbiol.">
        <title>Complete genome sequence of Corynebacterium casei LMG S-19264T (=DSM 44701T), isolated from a smear-ripened cheese.</title>
        <authorList>
            <consortium name="US DOE Joint Genome Institute (JGI-PGF)"/>
            <person name="Walter F."/>
            <person name="Albersmeier A."/>
            <person name="Kalinowski J."/>
            <person name="Ruckert C."/>
        </authorList>
    </citation>
    <scope>NUCLEOTIDE SEQUENCE</scope>
    <source>
        <strain evidence="4">JCM 3090</strain>
    </source>
</reference>
<comment type="caution">
    <text evidence="4">The sequence shown here is derived from an EMBL/GenBank/DDBJ whole genome shotgun (WGS) entry which is preliminary data.</text>
</comment>
<accession>A0A8J3BA28</accession>
<feature type="region of interest" description="Disordered" evidence="1">
    <location>
        <begin position="55"/>
        <end position="156"/>
    </location>
</feature>
<feature type="chain" id="PRO_5039719753" evidence="3">
    <location>
        <begin position="25"/>
        <end position="357"/>
    </location>
</feature>
<gene>
    <name evidence="4" type="ORF">GCM10010123_18780</name>
</gene>
<feature type="transmembrane region" description="Helical" evidence="2">
    <location>
        <begin position="330"/>
        <end position="349"/>
    </location>
</feature>
<evidence type="ECO:0000313" key="4">
    <source>
        <dbReference type="EMBL" id="GGJ89357.1"/>
    </source>
</evidence>
<dbReference type="AlphaFoldDB" id="A0A8J3BA28"/>
<dbReference type="EMBL" id="BMQB01000003">
    <property type="protein sequence ID" value="GGJ89357.1"/>
    <property type="molecule type" value="Genomic_DNA"/>
</dbReference>
<dbReference type="SUPFAM" id="SSF117074">
    <property type="entry name" value="Hypothetical protein PA1324"/>
    <property type="match status" value="1"/>
</dbReference>
<dbReference type="InterPro" id="IPR013783">
    <property type="entry name" value="Ig-like_fold"/>
</dbReference>
<keyword evidence="2" id="KW-0472">Membrane</keyword>
<sequence>MPRTRTVPAALLAPTAALLFTAPAAPLAAPAPAPPPVAGAGAAPAAVPLPALRLVAETGPDGPGADPAPDTPPGGDPPADDPPDTQPGGPEPDPGPGNGGPTAAPAPAPSSSGGPRRVPGPAAAAPADPAGTPDPVARRAGVPAPSASASGAGVARAAKVRISGVVWDDRDHDGRRDADEPGLPGVRVWAFNYALADPMPPAAQRGAAVASLREYTRGRMPGYEQAELDSTTSGPDGRYDFGPLDPGPMVVAVVLSRYDRGSDTLQPATSLTTPHAGPGDRDSDYTAIAEGTFGLATLTAVAGERHRLDAGLLGAAAQALPVTGRRAADWIVIGAALCGLGVVLLRMAVNRRGRPGS</sequence>
<evidence type="ECO:0000256" key="1">
    <source>
        <dbReference type="SAM" id="MobiDB-lite"/>
    </source>
</evidence>
<dbReference type="GO" id="GO:0005975">
    <property type="term" value="P:carbohydrate metabolic process"/>
    <property type="evidence" value="ECO:0007669"/>
    <property type="project" value="UniProtKB-ARBA"/>
</dbReference>
<feature type="compositionally biased region" description="Low complexity" evidence="1">
    <location>
        <begin position="55"/>
        <end position="68"/>
    </location>
</feature>
<evidence type="ECO:0000256" key="3">
    <source>
        <dbReference type="SAM" id="SignalP"/>
    </source>
</evidence>
<feature type="signal peptide" evidence="3">
    <location>
        <begin position="1"/>
        <end position="24"/>
    </location>
</feature>
<proteinExistence type="predicted"/>
<evidence type="ECO:0000313" key="5">
    <source>
        <dbReference type="Proteomes" id="UP000649739"/>
    </source>
</evidence>
<dbReference type="Proteomes" id="UP000649739">
    <property type="component" value="Unassembled WGS sequence"/>
</dbReference>
<reference evidence="4" key="2">
    <citation type="submission" date="2020-09" db="EMBL/GenBank/DDBJ databases">
        <authorList>
            <person name="Sun Q."/>
            <person name="Ohkuma M."/>
        </authorList>
    </citation>
    <scope>NUCLEOTIDE SEQUENCE</scope>
    <source>
        <strain evidence="4">JCM 3090</strain>
    </source>
</reference>
<name>A0A8J3BA28_9ACTN</name>
<evidence type="ECO:0000256" key="2">
    <source>
        <dbReference type="SAM" id="Phobius"/>
    </source>
</evidence>
<dbReference type="Gene3D" id="2.60.40.10">
    <property type="entry name" value="Immunoglobulins"/>
    <property type="match status" value="1"/>
</dbReference>
<keyword evidence="2" id="KW-0812">Transmembrane</keyword>
<keyword evidence="3" id="KW-0732">Signal</keyword>
<dbReference type="RefSeq" id="WP_189169675.1">
    <property type="nucleotide sequence ID" value="NZ_BMQB01000003.1"/>
</dbReference>
<keyword evidence="2" id="KW-1133">Transmembrane helix</keyword>
<organism evidence="4 5">
    <name type="scientific">Pilimelia anulata</name>
    <dbReference type="NCBI Taxonomy" id="53371"/>
    <lineage>
        <taxon>Bacteria</taxon>
        <taxon>Bacillati</taxon>
        <taxon>Actinomycetota</taxon>
        <taxon>Actinomycetes</taxon>
        <taxon>Micromonosporales</taxon>
        <taxon>Micromonosporaceae</taxon>
        <taxon>Pilimelia</taxon>
    </lineage>
</organism>